<keyword evidence="1" id="KW-0732">Signal</keyword>
<evidence type="ECO:0008006" key="4">
    <source>
        <dbReference type="Google" id="ProtNLM"/>
    </source>
</evidence>
<dbReference type="AlphaFoldDB" id="A0A1E5GV21"/>
<organism evidence="2 3">
    <name type="scientific">Enterococcus quebecensis</name>
    <dbReference type="NCBI Taxonomy" id="903983"/>
    <lineage>
        <taxon>Bacteria</taxon>
        <taxon>Bacillati</taxon>
        <taxon>Bacillota</taxon>
        <taxon>Bacilli</taxon>
        <taxon>Lactobacillales</taxon>
        <taxon>Enterococcaceae</taxon>
        <taxon>Enterococcus</taxon>
    </lineage>
</organism>
<gene>
    <name evidence="2" type="ORF">BCR23_06430</name>
</gene>
<dbReference type="RefSeq" id="WP_069634972.1">
    <property type="nucleotide sequence ID" value="NZ_JXKZ01000009.1"/>
</dbReference>
<evidence type="ECO:0000313" key="2">
    <source>
        <dbReference type="EMBL" id="OEG16521.1"/>
    </source>
</evidence>
<keyword evidence="3" id="KW-1185">Reference proteome</keyword>
<evidence type="ECO:0000256" key="1">
    <source>
        <dbReference type="SAM" id="SignalP"/>
    </source>
</evidence>
<sequence length="159" mass="18124">MKKKVYLVSFLLLLLASFATVTIYNKTKEHSQNSEETKHKNQVIDKEKMKIAQKKNNERTRDSFSVDLKNADAEKIFKIFNGPNADEIINLLEMNNDSDRVLVASDGTISKGKMFVGENQVEIDSDTDKNGITIKELKELIQLHKEKIDELAIQNAPKE</sequence>
<name>A0A1E5GV21_9ENTE</name>
<reference evidence="3" key="1">
    <citation type="submission" date="2016-09" db="EMBL/GenBank/DDBJ databases">
        <authorList>
            <person name="Gulvik C.A."/>
        </authorList>
    </citation>
    <scope>NUCLEOTIDE SEQUENCE [LARGE SCALE GENOMIC DNA]</scope>
    <source>
        <strain evidence="3">LMG 26306</strain>
    </source>
</reference>
<dbReference type="OrthoDB" id="2193091at2"/>
<proteinExistence type="predicted"/>
<feature type="chain" id="PRO_5038332230" description="DUF1310 domain-containing protein" evidence="1">
    <location>
        <begin position="22"/>
        <end position="159"/>
    </location>
</feature>
<accession>A0A1E5GV21</accession>
<comment type="caution">
    <text evidence="2">The sequence shown here is derived from an EMBL/GenBank/DDBJ whole genome shotgun (WGS) entry which is preliminary data.</text>
</comment>
<feature type="signal peptide" evidence="1">
    <location>
        <begin position="1"/>
        <end position="21"/>
    </location>
</feature>
<dbReference type="EMBL" id="MIKB01000013">
    <property type="protein sequence ID" value="OEG16521.1"/>
    <property type="molecule type" value="Genomic_DNA"/>
</dbReference>
<evidence type="ECO:0000313" key="3">
    <source>
        <dbReference type="Proteomes" id="UP000094764"/>
    </source>
</evidence>
<dbReference type="Proteomes" id="UP000094764">
    <property type="component" value="Unassembled WGS sequence"/>
</dbReference>
<protein>
    <recommendedName>
        <fullName evidence="4">DUF1310 domain-containing protein</fullName>
    </recommendedName>
</protein>